<dbReference type="InterPro" id="IPR006089">
    <property type="entry name" value="Acyl-CoA_DH_CS"/>
</dbReference>
<keyword evidence="4 6" id="KW-0274">FAD</keyword>
<dbReference type="PANTHER" id="PTHR43884">
    <property type="entry name" value="ACYL-COA DEHYDROGENASE"/>
    <property type="match status" value="1"/>
</dbReference>
<dbReference type="PANTHER" id="PTHR43884:SF12">
    <property type="entry name" value="ISOVALERYL-COA DEHYDROGENASE, MITOCHONDRIAL-RELATED"/>
    <property type="match status" value="1"/>
</dbReference>
<dbReference type="FunFam" id="1.10.540.10:FF:000009">
    <property type="entry name" value="Probable acyl-CoA dehydrogenase"/>
    <property type="match status" value="1"/>
</dbReference>
<evidence type="ECO:0000259" key="9">
    <source>
        <dbReference type="Pfam" id="PF02771"/>
    </source>
</evidence>
<evidence type="ECO:0000256" key="4">
    <source>
        <dbReference type="ARBA" id="ARBA00022827"/>
    </source>
</evidence>
<evidence type="ECO:0000256" key="3">
    <source>
        <dbReference type="ARBA" id="ARBA00022630"/>
    </source>
</evidence>
<dbReference type="AlphaFoldDB" id="A0A9X2J3D3"/>
<dbReference type="InterPro" id="IPR009075">
    <property type="entry name" value="AcylCo_DH/oxidase_C"/>
</dbReference>
<dbReference type="PROSITE" id="PS00073">
    <property type="entry name" value="ACYL_COA_DH_2"/>
    <property type="match status" value="1"/>
</dbReference>
<dbReference type="InterPro" id="IPR006091">
    <property type="entry name" value="Acyl-CoA_Oxase/DH_mid-dom"/>
</dbReference>
<evidence type="ECO:0000259" key="8">
    <source>
        <dbReference type="Pfam" id="PF02770"/>
    </source>
</evidence>
<evidence type="ECO:0000256" key="1">
    <source>
        <dbReference type="ARBA" id="ARBA00001974"/>
    </source>
</evidence>
<dbReference type="FunFam" id="2.40.110.10:FF:000002">
    <property type="entry name" value="Acyl-CoA dehydrogenase fadE12"/>
    <property type="match status" value="1"/>
</dbReference>
<dbReference type="Gene3D" id="1.10.540.10">
    <property type="entry name" value="Acyl-CoA dehydrogenase/oxidase, N-terminal domain"/>
    <property type="match status" value="1"/>
</dbReference>
<dbReference type="SUPFAM" id="SSF47203">
    <property type="entry name" value="Acyl-CoA dehydrogenase C-terminal domain-like"/>
    <property type="match status" value="1"/>
</dbReference>
<feature type="domain" description="Acyl-CoA dehydrogenase/oxidase N-terminal" evidence="9">
    <location>
        <begin position="8"/>
        <end position="119"/>
    </location>
</feature>
<evidence type="ECO:0000313" key="10">
    <source>
        <dbReference type="EMBL" id="MCO1333417.1"/>
    </source>
</evidence>
<evidence type="ECO:0000256" key="6">
    <source>
        <dbReference type="RuleBase" id="RU362125"/>
    </source>
</evidence>
<proteinExistence type="inferred from homology"/>
<organism evidence="10 11">
    <name type="scientific">Microbulbifer okhotskensis</name>
    <dbReference type="NCBI Taxonomy" id="2926617"/>
    <lineage>
        <taxon>Bacteria</taxon>
        <taxon>Pseudomonadati</taxon>
        <taxon>Pseudomonadota</taxon>
        <taxon>Gammaproteobacteria</taxon>
        <taxon>Cellvibrionales</taxon>
        <taxon>Microbulbiferaceae</taxon>
        <taxon>Microbulbifer</taxon>
    </lineage>
</organism>
<dbReference type="InterPro" id="IPR037069">
    <property type="entry name" value="AcylCoA_DH/ox_N_sf"/>
</dbReference>
<dbReference type="Gene3D" id="1.20.140.10">
    <property type="entry name" value="Butyryl-CoA Dehydrogenase, subunit A, domain 3"/>
    <property type="match status" value="1"/>
</dbReference>
<dbReference type="Pfam" id="PF00441">
    <property type="entry name" value="Acyl-CoA_dh_1"/>
    <property type="match status" value="1"/>
</dbReference>
<dbReference type="InterPro" id="IPR009100">
    <property type="entry name" value="AcylCoA_DH/oxidase_NM_dom_sf"/>
</dbReference>
<protein>
    <submittedName>
        <fullName evidence="10">Acyl-CoA dehydrogenase family protein</fullName>
    </submittedName>
</protein>
<evidence type="ECO:0000256" key="5">
    <source>
        <dbReference type="ARBA" id="ARBA00023002"/>
    </source>
</evidence>
<reference evidence="10" key="1">
    <citation type="journal article" date="2022" name="Arch. Microbiol.">
        <title>Microbulbifer okhotskensis sp. nov., isolated from a deep bottom sediment of the Okhotsk Sea.</title>
        <authorList>
            <person name="Romanenko L."/>
            <person name="Kurilenko V."/>
            <person name="Otstavnykh N."/>
            <person name="Velansky P."/>
            <person name="Isaeva M."/>
            <person name="Mikhailov V."/>
        </authorList>
    </citation>
    <scope>NUCLEOTIDE SEQUENCE</scope>
    <source>
        <strain evidence="10">OS29</strain>
    </source>
</reference>
<dbReference type="FunFam" id="1.20.140.10:FF:000001">
    <property type="entry name" value="Acyl-CoA dehydrogenase"/>
    <property type="match status" value="1"/>
</dbReference>
<name>A0A9X2J3D3_9GAMM</name>
<dbReference type="Gene3D" id="2.40.110.10">
    <property type="entry name" value="Butyryl-CoA Dehydrogenase, subunit A, domain 2"/>
    <property type="match status" value="1"/>
</dbReference>
<dbReference type="Pfam" id="PF02771">
    <property type="entry name" value="Acyl-CoA_dh_N"/>
    <property type="match status" value="1"/>
</dbReference>
<comment type="similarity">
    <text evidence="2 6">Belongs to the acyl-CoA dehydrogenase family.</text>
</comment>
<evidence type="ECO:0000259" key="7">
    <source>
        <dbReference type="Pfam" id="PF00441"/>
    </source>
</evidence>
<feature type="domain" description="Acyl-CoA oxidase/dehydrogenase middle" evidence="8">
    <location>
        <begin position="123"/>
        <end position="218"/>
    </location>
</feature>
<dbReference type="Proteomes" id="UP001139028">
    <property type="component" value="Unassembled WGS sequence"/>
</dbReference>
<accession>A0A9X2J3D3</accession>
<dbReference type="InterPro" id="IPR036250">
    <property type="entry name" value="AcylCo_DH-like_C"/>
</dbReference>
<dbReference type="SUPFAM" id="SSF56645">
    <property type="entry name" value="Acyl-CoA dehydrogenase NM domain-like"/>
    <property type="match status" value="1"/>
</dbReference>
<keyword evidence="3 6" id="KW-0285">Flavoprotein</keyword>
<comment type="caution">
    <text evidence="10">The sequence shown here is derived from an EMBL/GenBank/DDBJ whole genome shotgun (WGS) entry which is preliminary data.</text>
</comment>
<evidence type="ECO:0000313" key="11">
    <source>
        <dbReference type="Proteomes" id="UP001139028"/>
    </source>
</evidence>
<sequence length="382" mass="42858">MVPRTVYNEDHEQFRETLRKFLKNEAIPYHRQWEKDGHVDRKLWNKAGEMGFLCPQIDEAYGGLGLDYGYNSIIDEEVARAGLSGIGWGLHSNIAVPYIINYGTEEQKKKYLPKCISGEMITAIAMSEPGAGSDLQGVRTTAIRKGDHYLLNGSKTFITNGQQADLIIVVAKTDPHEGASGVSLLLVEADSPGFKRGSNLEKIGMKAQDTSELFFDDVRIPAENLLGAEGQGFIYLMQELPQERLSVAIYSISNAEAALQWTLDYVRERKAFGKPISAFQNTQFKLAELDSELTALRVFVDRCLELHYDKQLDVATAAKAKLLSTEFQCKLLDECVQLHGGYGYMWEYPIARSWADARVARIYAGTNEIMKLIIARELLRDT</sequence>
<dbReference type="InterPro" id="IPR046373">
    <property type="entry name" value="Acyl-CoA_Oxase/DH_mid-dom_sf"/>
</dbReference>
<keyword evidence="5 6" id="KW-0560">Oxidoreductase</keyword>
<comment type="cofactor">
    <cofactor evidence="1 6">
        <name>FAD</name>
        <dbReference type="ChEBI" id="CHEBI:57692"/>
    </cofactor>
</comment>
<keyword evidence="11" id="KW-1185">Reference proteome</keyword>
<dbReference type="PROSITE" id="PS00072">
    <property type="entry name" value="ACYL_COA_DH_1"/>
    <property type="match status" value="1"/>
</dbReference>
<feature type="domain" description="Acyl-CoA dehydrogenase/oxidase C-terminal" evidence="7">
    <location>
        <begin position="230"/>
        <end position="379"/>
    </location>
</feature>
<dbReference type="EMBL" id="JALBWM010000008">
    <property type="protein sequence ID" value="MCO1333417.1"/>
    <property type="molecule type" value="Genomic_DNA"/>
</dbReference>
<dbReference type="GO" id="GO:0050660">
    <property type="term" value="F:flavin adenine dinucleotide binding"/>
    <property type="evidence" value="ECO:0007669"/>
    <property type="project" value="InterPro"/>
</dbReference>
<dbReference type="RefSeq" id="WP_252464685.1">
    <property type="nucleotide sequence ID" value="NZ_JALBWM010000008.1"/>
</dbReference>
<dbReference type="GO" id="GO:0003995">
    <property type="term" value="F:acyl-CoA dehydrogenase activity"/>
    <property type="evidence" value="ECO:0007669"/>
    <property type="project" value="InterPro"/>
</dbReference>
<evidence type="ECO:0000256" key="2">
    <source>
        <dbReference type="ARBA" id="ARBA00009347"/>
    </source>
</evidence>
<dbReference type="Pfam" id="PF02770">
    <property type="entry name" value="Acyl-CoA_dh_M"/>
    <property type="match status" value="1"/>
</dbReference>
<dbReference type="InterPro" id="IPR013786">
    <property type="entry name" value="AcylCoA_DH/ox_N"/>
</dbReference>
<gene>
    <name evidence="10" type="ORF">MO867_03595</name>
</gene>